<dbReference type="Proteomes" id="UP000319897">
    <property type="component" value="Unassembled WGS sequence"/>
</dbReference>
<dbReference type="AlphaFoldDB" id="A0A501XHR9"/>
<evidence type="ECO:0000313" key="6">
    <source>
        <dbReference type="Proteomes" id="UP000319897"/>
    </source>
</evidence>
<comment type="caution">
    <text evidence="5">The sequence shown here is derived from an EMBL/GenBank/DDBJ whole genome shotgun (WGS) entry which is preliminary data.</text>
</comment>
<dbReference type="SUPFAM" id="SSF56935">
    <property type="entry name" value="Porins"/>
    <property type="match status" value="1"/>
</dbReference>
<evidence type="ECO:0000313" key="5">
    <source>
        <dbReference type="EMBL" id="TPE59843.1"/>
    </source>
</evidence>
<reference evidence="5 6" key="1">
    <citation type="submission" date="2019-06" db="EMBL/GenBank/DDBJ databases">
        <authorList>
            <person name="Lee I."/>
            <person name="Jang G.I."/>
            <person name="Hwang C.Y."/>
        </authorList>
    </citation>
    <scope>NUCLEOTIDE SEQUENCE [LARGE SCALE GENOMIC DNA]</scope>
    <source>
        <strain evidence="5 6">PAMC 28131</strain>
    </source>
</reference>
<protein>
    <submittedName>
        <fullName evidence="5">TonB-dependent receptor</fullName>
    </submittedName>
</protein>
<evidence type="ECO:0000256" key="1">
    <source>
        <dbReference type="ARBA" id="ARBA00004442"/>
    </source>
</evidence>
<dbReference type="Pfam" id="PF00593">
    <property type="entry name" value="TonB_dep_Rec_b-barrel"/>
    <property type="match status" value="1"/>
</dbReference>
<dbReference type="Gene3D" id="2.40.170.20">
    <property type="entry name" value="TonB-dependent receptor, beta-barrel domain"/>
    <property type="match status" value="1"/>
</dbReference>
<evidence type="ECO:0000256" key="3">
    <source>
        <dbReference type="ARBA" id="ARBA00023237"/>
    </source>
</evidence>
<dbReference type="InterPro" id="IPR036942">
    <property type="entry name" value="Beta-barrel_TonB_sf"/>
</dbReference>
<sequence>MKWGGKARLRHKSQTMTYSIYDGVTGGLTLADVLGEPSYGLADIAPVPDLEKVRDFFTTNRSKFILNDDDTEFANAAENYDAKEDVLATYLQGRYQTETLRLVAGLRLESTDVNMRGNLLEVSDGPLIITPVQARNHYVDWLPSVNLRADLAPSLVARAGFYGSLSRPSFGKMAPRFAVEDDGDERDGEFGNPDLKPYRAWNGDATIEYYFAPKAVVQAGVFWKSIQDFIVDARFENGTLFGIPFDTATMAINGDSARVIGLEASYSQAFTMLPAPFDGLLVNLNYTFTDAKGTLESGRRIPLPASSKHTFNAVLGYDKGIFSARIAGAYRDGYLDELGPEPDEGEMSQDRYVRPHFQLDLSTKLRVTDNFQLFAELVNINNAKYTAYTNGVNYRRLLQYEEYKMTAKFGVKASF</sequence>
<name>A0A501XHR9_9SPHN</name>
<keyword evidence="3" id="KW-0998">Cell outer membrane</keyword>
<comment type="subcellular location">
    <subcellularLocation>
        <location evidence="1">Cell outer membrane</location>
    </subcellularLocation>
</comment>
<keyword evidence="5" id="KW-0675">Receptor</keyword>
<proteinExistence type="predicted"/>
<dbReference type="PANTHER" id="PTHR40980:SF4">
    <property type="entry name" value="TONB-DEPENDENT RECEPTOR-LIKE BETA-BARREL DOMAIN-CONTAINING PROTEIN"/>
    <property type="match status" value="1"/>
</dbReference>
<dbReference type="EMBL" id="VFSU01000029">
    <property type="protein sequence ID" value="TPE59843.1"/>
    <property type="molecule type" value="Genomic_DNA"/>
</dbReference>
<organism evidence="5 6">
    <name type="scientific">Sandaracinobacter neustonicus</name>
    <dbReference type="NCBI Taxonomy" id="1715348"/>
    <lineage>
        <taxon>Bacteria</taxon>
        <taxon>Pseudomonadati</taxon>
        <taxon>Pseudomonadota</taxon>
        <taxon>Alphaproteobacteria</taxon>
        <taxon>Sphingomonadales</taxon>
        <taxon>Sphingosinicellaceae</taxon>
        <taxon>Sandaracinobacter</taxon>
    </lineage>
</organism>
<accession>A0A501XHR9</accession>
<dbReference type="InterPro" id="IPR000531">
    <property type="entry name" value="Beta-barrel_TonB"/>
</dbReference>
<keyword evidence="2" id="KW-0472">Membrane</keyword>
<evidence type="ECO:0000256" key="2">
    <source>
        <dbReference type="ARBA" id="ARBA00023136"/>
    </source>
</evidence>
<evidence type="ECO:0000259" key="4">
    <source>
        <dbReference type="Pfam" id="PF00593"/>
    </source>
</evidence>
<dbReference type="RefSeq" id="WP_140928852.1">
    <property type="nucleotide sequence ID" value="NZ_VFSU01000029.1"/>
</dbReference>
<feature type="domain" description="TonB-dependent receptor-like beta-barrel" evidence="4">
    <location>
        <begin position="54"/>
        <end position="380"/>
    </location>
</feature>
<dbReference type="PANTHER" id="PTHR40980">
    <property type="entry name" value="PLUG DOMAIN-CONTAINING PROTEIN"/>
    <property type="match status" value="1"/>
</dbReference>
<keyword evidence="6" id="KW-1185">Reference proteome</keyword>
<dbReference type="OrthoDB" id="5476657at2"/>
<dbReference type="GO" id="GO:0009279">
    <property type="term" value="C:cell outer membrane"/>
    <property type="evidence" value="ECO:0007669"/>
    <property type="project" value="UniProtKB-SubCell"/>
</dbReference>
<gene>
    <name evidence="5" type="ORF">FJQ54_13020</name>
</gene>